<evidence type="ECO:0000256" key="2">
    <source>
        <dbReference type="SAM" id="SignalP"/>
    </source>
</evidence>
<feature type="signal peptide" evidence="2">
    <location>
        <begin position="1"/>
        <end position="31"/>
    </location>
</feature>
<evidence type="ECO:0000256" key="1">
    <source>
        <dbReference type="SAM" id="MobiDB-lite"/>
    </source>
</evidence>
<dbReference type="Proteomes" id="UP000488956">
    <property type="component" value="Unassembled WGS sequence"/>
</dbReference>
<feature type="region of interest" description="Disordered" evidence="1">
    <location>
        <begin position="37"/>
        <end position="63"/>
    </location>
</feature>
<evidence type="ECO:0000313" key="3">
    <source>
        <dbReference type="EMBL" id="KAE9067410.1"/>
    </source>
</evidence>
<gene>
    <name evidence="4" type="ORF">PF001_g27890</name>
    <name evidence="3" type="ORF">PF010_g27466</name>
</gene>
<name>A0A6A4BJ91_9STRA</name>
<dbReference type="EMBL" id="QXGE01003960">
    <property type="protein sequence ID" value="KAE9272545.1"/>
    <property type="molecule type" value="Genomic_DNA"/>
</dbReference>
<evidence type="ECO:0008006" key="7">
    <source>
        <dbReference type="Google" id="ProtNLM"/>
    </source>
</evidence>
<organism evidence="4 5">
    <name type="scientific">Phytophthora fragariae</name>
    <dbReference type="NCBI Taxonomy" id="53985"/>
    <lineage>
        <taxon>Eukaryota</taxon>
        <taxon>Sar</taxon>
        <taxon>Stramenopiles</taxon>
        <taxon>Oomycota</taxon>
        <taxon>Peronosporomycetes</taxon>
        <taxon>Peronosporales</taxon>
        <taxon>Peronosporaceae</taxon>
        <taxon>Phytophthora</taxon>
    </lineage>
</organism>
<reference evidence="4 5" key="1">
    <citation type="submission" date="2018-08" db="EMBL/GenBank/DDBJ databases">
        <title>Genomic investigation of the strawberry pathogen Phytophthora fragariae indicates pathogenicity is determined by transcriptional variation in three key races.</title>
        <authorList>
            <person name="Adams T.M."/>
            <person name="Armitage A.D."/>
            <person name="Sobczyk M.K."/>
            <person name="Bates H.J."/>
            <person name="Dunwell J.M."/>
            <person name="Nellist C.F."/>
            <person name="Harrison R.J."/>
        </authorList>
    </citation>
    <scope>NUCLEOTIDE SEQUENCE [LARGE SCALE GENOMIC DNA]</scope>
    <source>
        <strain evidence="4 5">A4</strain>
        <strain evidence="3 6">ONT-3</strain>
    </source>
</reference>
<dbReference type="AlphaFoldDB" id="A0A6A4BJ91"/>
<comment type="caution">
    <text evidence="4">The sequence shown here is derived from an EMBL/GenBank/DDBJ whole genome shotgun (WGS) entry which is preliminary data.</text>
</comment>
<sequence length="63" mass="6673">MHTCSPLLSSVIPAASLLVLQPLLTLGLILGHPSNRHHSHPVVSSTSNPGRVLSPTILLPTRH</sequence>
<evidence type="ECO:0000313" key="5">
    <source>
        <dbReference type="Proteomes" id="UP000437068"/>
    </source>
</evidence>
<dbReference type="Proteomes" id="UP000437068">
    <property type="component" value="Unassembled WGS sequence"/>
</dbReference>
<keyword evidence="2" id="KW-0732">Signal</keyword>
<evidence type="ECO:0000313" key="4">
    <source>
        <dbReference type="EMBL" id="KAE9272545.1"/>
    </source>
</evidence>
<evidence type="ECO:0000313" key="6">
    <source>
        <dbReference type="Proteomes" id="UP000488956"/>
    </source>
</evidence>
<dbReference type="EMBL" id="QXFX01003717">
    <property type="protein sequence ID" value="KAE9067410.1"/>
    <property type="molecule type" value="Genomic_DNA"/>
</dbReference>
<proteinExistence type="predicted"/>
<protein>
    <recommendedName>
        <fullName evidence="7">RxLR effector protein</fullName>
    </recommendedName>
</protein>
<feature type="chain" id="PRO_5036167104" description="RxLR effector protein" evidence="2">
    <location>
        <begin position="32"/>
        <end position="63"/>
    </location>
</feature>
<accession>A0A6A4BJ91</accession>